<dbReference type="OrthoDB" id="9787772at2"/>
<evidence type="ECO:0000313" key="2">
    <source>
        <dbReference type="EMBL" id="QDU80369.1"/>
    </source>
</evidence>
<dbReference type="PANTHER" id="PTHR42860">
    <property type="entry name" value="VITAMIN B12-BINDING PROTEIN"/>
    <property type="match status" value="1"/>
</dbReference>
<evidence type="ECO:0000313" key="3">
    <source>
        <dbReference type="Proteomes" id="UP000317178"/>
    </source>
</evidence>
<dbReference type="EMBL" id="CP036281">
    <property type="protein sequence ID" value="QDU80369.1"/>
    <property type="molecule type" value="Genomic_DNA"/>
</dbReference>
<sequence length="304" mass="33759">MKRIVSLLPAATEIVYALGCGANLVGRSHECDYPAAVQMLPVCTLSRIDASQSGTDIHENVTDLLREGESLYEVDYELIKSLQPDVVITQAQCEVCAISYVEVACELSPLIQKGIELVSMEVYRLADLWKQVRSIASSLACDDTAERWIQSAEERIDRIARQQGANTSKPRVACIEWFDPLMAAGNWVPEMVELAGGVNVLGQPGEHSPWMNWEELLAVDPDVIVLLPCGFDLERSRKEAETLLQNEHWSQLRAVKNDAVYVTDGSQFFNRPGPRLVNSIEILAEILHPEAIKGDHQGIGWSSF</sequence>
<dbReference type="RefSeq" id="WP_144995657.1">
    <property type="nucleotide sequence ID" value="NZ_CP036281.1"/>
</dbReference>
<dbReference type="AlphaFoldDB" id="A0A518CMB0"/>
<dbReference type="Pfam" id="PF01497">
    <property type="entry name" value="Peripla_BP_2"/>
    <property type="match status" value="1"/>
</dbReference>
<evidence type="ECO:0000259" key="1">
    <source>
        <dbReference type="PROSITE" id="PS50983"/>
    </source>
</evidence>
<dbReference type="PANTHER" id="PTHR42860:SF1">
    <property type="entry name" value="VITAMIN B12-BINDING PROTEIN"/>
    <property type="match status" value="1"/>
</dbReference>
<dbReference type="InterPro" id="IPR051030">
    <property type="entry name" value="Vitamin_B12-ABC_binding"/>
</dbReference>
<protein>
    <submittedName>
        <fullName evidence="2">High-affinity heme uptake system protein IsdE</fullName>
    </submittedName>
</protein>
<dbReference type="InterPro" id="IPR002491">
    <property type="entry name" value="ABC_transptr_periplasmic_BD"/>
</dbReference>
<dbReference type="KEGG" id="plon:Pla110_20970"/>
<dbReference type="CDD" id="cd01144">
    <property type="entry name" value="BtuF"/>
    <property type="match status" value="1"/>
</dbReference>
<proteinExistence type="predicted"/>
<keyword evidence="3" id="KW-1185">Reference proteome</keyword>
<name>A0A518CMB0_9PLAN</name>
<dbReference type="SUPFAM" id="SSF53807">
    <property type="entry name" value="Helical backbone' metal receptor"/>
    <property type="match status" value="1"/>
</dbReference>
<dbReference type="Proteomes" id="UP000317178">
    <property type="component" value="Chromosome"/>
</dbReference>
<gene>
    <name evidence="2" type="primary">isdE</name>
    <name evidence="2" type="ORF">Pla110_20970</name>
</gene>
<accession>A0A518CMB0</accession>
<dbReference type="PROSITE" id="PS50983">
    <property type="entry name" value="FE_B12_PBP"/>
    <property type="match status" value="1"/>
</dbReference>
<feature type="domain" description="Fe/B12 periplasmic-binding" evidence="1">
    <location>
        <begin position="3"/>
        <end position="291"/>
    </location>
</feature>
<organism evidence="2 3">
    <name type="scientific">Polystyrenella longa</name>
    <dbReference type="NCBI Taxonomy" id="2528007"/>
    <lineage>
        <taxon>Bacteria</taxon>
        <taxon>Pseudomonadati</taxon>
        <taxon>Planctomycetota</taxon>
        <taxon>Planctomycetia</taxon>
        <taxon>Planctomycetales</taxon>
        <taxon>Planctomycetaceae</taxon>
        <taxon>Polystyrenella</taxon>
    </lineage>
</organism>
<reference evidence="2 3" key="1">
    <citation type="submission" date="2019-02" db="EMBL/GenBank/DDBJ databases">
        <title>Deep-cultivation of Planctomycetes and their phenomic and genomic characterization uncovers novel biology.</title>
        <authorList>
            <person name="Wiegand S."/>
            <person name="Jogler M."/>
            <person name="Boedeker C."/>
            <person name="Pinto D."/>
            <person name="Vollmers J."/>
            <person name="Rivas-Marin E."/>
            <person name="Kohn T."/>
            <person name="Peeters S.H."/>
            <person name="Heuer A."/>
            <person name="Rast P."/>
            <person name="Oberbeckmann S."/>
            <person name="Bunk B."/>
            <person name="Jeske O."/>
            <person name="Meyerdierks A."/>
            <person name="Storesund J.E."/>
            <person name="Kallscheuer N."/>
            <person name="Luecker S."/>
            <person name="Lage O.M."/>
            <person name="Pohl T."/>
            <person name="Merkel B.J."/>
            <person name="Hornburger P."/>
            <person name="Mueller R.-W."/>
            <person name="Bruemmer F."/>
            <person name="Labrenz M."/>
            <person name="Spormann A.M."/>
            <person name="Op den Camp H."/>
            <person name="Overmann J."/>
            <person name="Amann R."/>
            <person name="Jetten M.S.M."/>
            <person name="Mascher T."/>
            <person name="Medema M.H."/>
            <person name="Devos D.P."/>
            <person name="Kaster A.-K."/>
            <person name="Ovreas L."/>
            <person name="Rohde M."/>
            <person name="Galperin M.Y."/>
            <person name="Jogler C."/>
        </authorList>
    </citation>
    <scope>NUCLEOTIDE SEQUENCE [LARGE SCALE GENOMIC DNA]</scope>
    <source>
        <strain evidence="2 3">Pla110</strain>
    </source>
</reference>
<dbReference type="Gene3D" id="3.40.50.1980">
    <property type="entry name" value="Nitrogenase molybdenum iron protein domain"/>
    <property type="match status" value="2"/>
</dbReference>